<sequence length="371" mass="40942">MPILCCYAKKRRAGNQATKSLEQNKRNIFGMTLARLDEFESLTPLIVTPNGSDEVYLSRNHRITSAALSQSPPPPRRQTNGKTFIVPLNSGKGRTPFLPLLGTPESKVLSNDNGSTYACSIIVEDDENVATITNFDKIDADFISIDRTMSSYLEPKQQRLSKPTCNAAKQEKTSSSQISTNEISLHAALSSQSSQIPLKQESSVISKISSADNDKDENSKSNDSLNSFGSPEDSSYSTGSPLDTSASISDSFCAANEGENKSEEKQRFYCFDNEGKIKGLQQQIDMEIYGFSMQLNQCTSELDSQHKYFLHRIEEEPELNDDYDAVGMVTSRTLDSIKSNLTYSNKVDSQCNVIIPRSISQQVNANITCGL</sequence>
<dbReference type="AlphaFoldDB" id="A0A0N5D233"/>
<dbReference type="EMBL" id="UYYF01004458">
    <property type="protein sequence ID" value="VDN04320.1"/>
    <property type="molecule type" value="Genomic_DNA"/>
</dbReference>
<protein>
    <submittedName>
        <fullName evidence="2 4">Uncharacterized protein</fullName>
    </submittedName>
</protein>
<reference evidence="4" key="1">
    <citation type="submission" date="2017-02" db="UniProtKB">
        <authorList>
            <consortium name="WormBaseParasite"/>
        </authorList>
    </citation>
    <scope>IDENTIFICATION</scope>
</reference>
<dbReference type="WBParaSite" id="TCLT_0000692701-mRNA-1">
    <property type="protein sequence ID" value="TCLT_0000692701-mRNA-1"/>
    <property type="gene ID" value="TCLT_0000692701"/>
</dbReference>
<dbReference type="OMA" id="CNIIIPH"/>
<organism evidence="4">
    <name type="scientific">Thelazia callipaeda</name>
    <name type="common">Oriental eyeworm</name>
    <name type="synonym">Parasitic nematode</name>
    <dbReference type="NCBI Taxonomy" id="103827"/>
    <lineage>
        <taxon>Eukaryota</taxon>
        <taxon>Metazoa</taxon>
        <taxon>Ecdysozoa</taxon>
        <taxon>Nematoda</taxon>
        <taxon>Chromadorea</taxon>
        <taxon>Rhabditida</taxon>
        <taxon>Spirurina</taxon>
        <taxon>Spiruromorpha</taxon>
        <taxon>Thelazioidea</taxon>
        <taxon>Thelaziidae</taxon>
        <taxon>Thelazia</taxon>
    </lineage>
</organism>
<evidence type="ECO:0000313" key="2">
    <source>
        <dbReference type="EMBL" id="VDN04320.1"/>
    </source>
</evidence>
<reference evidence="2 3" key="2">
    <citation type="submission" date="2018-11" db="EMBL/GenBank/DDBJ databases">
        <authorList>
            <consortium name="Pathogen Informatics"/>
        </authorList>
    </citation>
    <scope>NUCLEOTIDE SEQUENCE [LARGE SCALE GENOMIC DNA]</scope>
</reference>
<dbReference type="Proteomes" id="UP000276776">
    <property type="component" value="Unassembled WGS sequence"/>
</dbReference>
<dbReference type="OrthoDB" id="5825563at2759"/>
<proteinExistence type="predicted"/>
<gene>
    <name evidence="2" type="ORF">TCLT_LOCUS6916</name>
</gene>
<evidence type="ECO:0000313" key="4">
    <source>
        <dbReference type="WBParaSite" id="TCLT_0000692701-mRNA-1"/>
    </source>
</evidence>
<name>A0A0N5D233_THECL</name>
<accession>A0A0N5D233</accession>
<feature type="region of interest" description="Disordered" evidence="1">
    <location>
        <begin position="200"/>
        <end position="243"/>
    </location>
</feature>
<keyword evidence="3" id="KW-1185">Reference proteome</keyword>
<evidence type="ECO:0000313" key="3">
    <source>
        <dbReference type="Proteomes" id="UP000276776"/>
    </source>
</evidence>
<feature type="region of interest" description="Disordered" evidence="1">
    <location>
        <begin position="155"/>
        <end position="179"/>
    </location>
</feature>
<feature type="compositionally biased region" description="Polar residues" evidence="1">
    <location>
        <begin position="228"/>
        <end position="243"/>
    </location>
</feature>
<evidence type="ECO:0000256" key="1">
    <source>
        <dbReference type="SAM" id="MobiDB-lite"/>
    </source>
</evidence>